<dbReference type="Gene3D" id="3.40.50.2300">
    <property type="match status" value="2"/>
</dbReference>
<evidence type="ECO:0008006" key="5">
    <source>
        <dbReference type="Google" id="ProtNLM"/>
    </source>
</evidence>
<dbReference type="GO" id="GO:0030234">
    <property type="term" value="F:enzyme regulator activity"/>
    <property type="evidence" value="ECO:0007669"/>
    <property type="project" value="TreeGrafter"/>
</dbReference>
<evidence type="ECO:0000256" key="2">
    <source>
        <dbReference type="SAM" id="SignalP"/>
    </source>
</evidence>
<dbReference type="Pfam" id="PF04348">
    <property type="entry name" value="LppC"/>
    <property type="match status" value="1"/>
</dbReference>
<reference evidence="3 4" key="1">
    <citation type="submission" date="2019-03" db="EMBL/GenBank/DDBJ databases">
        <title>Genomic Encyclopedia of Type Strains, Phase IV (KMG-IV): sequencing the most valuable type-strain genomes for metagenomic binning, comparative biology and taxonomic classification.</title>
        <authorList>
            <person name="Goeker M."/>
        </authorList>
    </citation>
    <scope>NUCLEOTIDE SEQUENCE [LARGE SCALE GENOMIC DNA]</scope>
    <source>
        <strain evidence="3 4">DSM 23344</strain>
    </source>
</reference>
<sequence length="591" mass="63260">MRPPTHRARAGARLLLLIAGIALTVSCGTSPTQSPLPAGTVDAAGPTVERDDSALEQDFRQSPYADLFADAERALDAGDWMGAQLALPQAAGTADVEFTAYENYIAARIAWQRGQLALMSDSLDDRLLPLLSDGLAVKILTLQRQQATLESRHLAAFRLSLRLLEHLPGGSADADSASLDAWHALQRLTATQLRTAATDADNEREAGWLTAAYLSRFADTTDDWHERYPEHPAGRFLASDSDVVTPRRVALLLPLSGRIADAAAAVRDGFIKHYFGQRAAGATEWDLIVLDTAEHASPRAAYNAAIDSGAQLVVGPLTKAAVTDLLTAAKLPVPVIALNRADGKAAPDESSLQFALAPEDEAAQIARLAFADGHRHALMVRPAGEWGDKMAQALTDSWTGLGGTIAARATPGSREAHSSSLAEALDLEASRQRGIALRRQLGQPIETSGRRRQDLDAVFVLAPTAADGRSLKPLLAYHYAGDLPAYATSSANSDESRTRENDLNGLILVEMPRVLGPDRQGAGTALRGDGYQRLSALGADACRLAMLGMRPDAGRGPILQGETGFLSVNERRQVERDLEPAVFDRGVLRRR</sequence>
<dbReference type="SUPFAM" id="SSF53822">
    <property type="entry name" value="Periplasmic binding protein-like I"/>
    <property type="match status" value="1"/>
</dbReference>
<comment type="caution">
    <text evidence="3">The sequence shown here is derived from an EMBL/GenBank/DDBJ whole genome shotgun (WGS) entry which is preliminary data.</text>
</comment>
<keyword evidence="2" id="KW-0732">Signal</keyword>
<organism evidence="3 4">
    <name type="scientific">Chromatocurvus halotolerans</name>
    <dbReference type="NCBI Taxonomy" id="1132028"/>
    <lineage>
        <taxon>Bacteria</taxon>
        <taxon>Pseudomonadati</taxon>
        <taxon>Pseudomonadota</taxon>
        <taxon>Gammaproteobacteria</taxon>
        <taxon>Cellvibrionales</taxon>
        <taxon>Halieaceae</taxon>
        <taxon>Chromatocurvus</taxon>
    </lineage>
</organism>
<dbReference type="CDD" id="cd06339">
    <property type="entry name" value="PBP1_YraM_LppC_lipoprotein-like"/>
    <property type="match status" value="1"/>
</dbReference>
<feature type="chain" id="PRO_5020876736" description="Penicillin-binding protein activator" evidence="2">
    <location>
        <begin position="25"/>
        <end position="591"/>
    </location>
</feature>
<evidence type="ECO:0000313" key="3">
    <source>
        <dbReference type="EMBL" id="TCO76207.1"/>
    </source>
</evidence>
<gene>
    <name evidence="3" type="ORF">EV688_105169</name>
</gene>
<dbReference type="PROSITE" id="PS51257">
    <property type="entry name" value="PROKAR_LIPOPROTEIN"/>
    <property type="match status" value="1"/>
</dbReference>
<dbReference type="EMBL" id="SLWX01000005">
    <property type="protein sequence ID" value="TCO76207.1"/>
    <property type="molecule type" value="Genomic_DNA"/>
</dbReference>
<name>A0A4R2KTU3_9GAMM</name>
<dbReference type="AlphaFoldDB" id="A0A4R2KTU3"/>
<dbReference type="PANTHER" id="PTHR38038">
    <property type="entry name" value="PENICILLIN-BINDING PROTEIN ACTIVATOR LPOA"/>
    <property type="match status" value="1"/>
</dbReference>
<dbReference type="PANTHER" id="PTHR38038:SF1">
    <property type="entry name" value="PENICILLIN-BINDING PROTEIN ACTIVATOR LPOA"/>
    <property type="match status" value="1"/>
</dbReference>
<dbReference type="InterPro" id="IPR007443">
    <property type="entry name" value="LpoA"/>
</dbReference>
<dbReference type="GO" id="GO:0031241">
    <property type="term" value="C:periplasmic side of cell outer membrane"/>
    <property type="evidence" value="ECO:0007669"/>
    <property type="project" value="TreeGrafter"/>
</dbReference>
<proteinExistence type="predicted"/>
<feature type="signal peptide" evidence="2">
    <location>
        <begin position="1"/>
        <end position="24"/>
    </location>
</feature>
<protein>
    <recommendedName>
        <fullName evidence="5">Penicillin-binding protein activator</fullName>
    </recommendedName>
</protein>
<evidence type="ECO:0000256" key="1">
    <source>
        <dbReference type="ARBA" id="ARBA00023136"/>
    </source>
</evidence>
<dbReference type="GO" id="GO:0009252">
    <property type="term" value="P:peptidoglycan biosynthetic process"/>
    <property type="evidence" value="ECO:0007669"/>
    <property type="project" value="TreeGrafter"/>
</dbReference>
<dbReference type="Gene3D" id="1.25.40.650">
    <property type="match status" value="1"/>
</dbReference>
<dbReference type="Proteomes" id="UP000294980">
    <property type="component" value="Unassembled WGS sequence"/>
</dbReference>
<dbReference type="RefSeq" id="WP_162883808.1">
    <property type="nucleotide sequence ID" value="NZ_QQSW01000003.1"/>
</dbReference>
<accession>A0A4R2KTU3</accession>
<dbReference type="InterPro" id="IPR028082">
    <property type="entry name" value="Peripla_BP_I"/>
</dbReference>
<keyword evidence="4" id="KW-1185">Reference proteome</keyword>
<keyword evidence="1" id="KW-0472">Membrane</keyword>
<evidence type="ECO:0000313" key="4">
    <source>
        <dbReference type="Proteomes" id="UP000294980"/>
    </source>
</evidence>